<accession>X0V1F1</accession>
<dbReference type="AlphaFoldDB" id="X0V1F1"/>
<reference evidence="1" key="1">
    <citation type="journal article" date="2014" name="Front. Microbiol.">
        <title>High frequency of phylogenetically diverse reductive dehalogenase-homologous genes in deep subseafloor sedimentary metagenomes.</title>
        <authorList>
            <person name="Kawai M."/>
            <person name="Futagami T."/>
            <person name="Toyoda A."/>
            <person name="Takaki Y."/>
            <person name="Nishi S."/>
            <person name="Hori S."/>
            <person name="Arai W."/>
            <person name="Tsubouchi T."/>
            <person name="Morono Y."/>
            <person name="Uchiyama I."/>
            <person name="Ito T."/>
            <person name="Fujiyama A."/>
            <person name="Inagaki F."/>
            <person name="Takami H."/>
        </authorList>
    </citation>
    <scope>NUCLEOTIDE SEQUENCE</scope>
    <source>
        <strain evidence="1">Expedition CK06-06</strain>
    </source>
</reference>
<evidence type="ECO:0000313" key="1">
    <source>
        <dbReference type="EMBL" id="GAG06353.1"/>
    </source>
</evidence>
<comment type="caution">
    <text evidence="1">The sequence shown here is derived from an EMBL/GenBank/DDBJ whole genome shotgun (WGS) entry which is preliminary data.</text>
</comment>
<organism evidence="1">
    <name type="scientific">marine sediment metagenome</name>
    <dbReference type="NCBI Taxonomy" id="412755"/>
    <lineage>
        <taxon>unclassified sequences</taxon>
        <taxon>metagenomes</taxon>
        <taxon>ecological metagenomes</taxon>
    </lineage>
</organism>
<sequence length="67" mass="7099">MAGDNISHCPNVKSIVMGISRFAVARKPTANLLSFLRHIVTPDAAINAAAITAGIGRQYIGIWSHAL</sequence>
<gene>
    <name evidence="1" type="ORF">S01H1_46244</name>
</gene>
<protein>
    <submittedName>
        <fullName evidence="1">Uncharacterized protein</fullName>
    </submittedName>
</protein>
<proteinExistence type="predicted"/>
<name>X0V1F1_9ZZZZ</name>
<dbReference type="EMBL" id="BARS01029599">
    <property type="protein sequence ID" value="GAG06353.1"/>
    <property type="molecule type" value="Genomic_DNA"/>
</dbReference>